<dbReference type="AlphaFoldDB" id="B3T948"/>
<name>B3T948_9ARCH</name>
<protein>
    <submittedName>
        <fullName evidence="1">Uncharacterized protein</fullName>
    </submittedName>
</protein>
<gene>
    <name evidence="1" type="ORF">ALOHA_HF4000APKG6D9ctg2g12</name>
</gene>
<proteinExistence type="predicted"/>
<organism evidence="1">
    <name type="scientific">uncultured marine crenarchaeote HF4000_APKG6D9</name>
    <dbReference type="NCBI Taxonomy" id="455597"/>
    <lineage>
        <taxon>Archaea</taxon>
        <taxon>Nitrososphaerota</taxon>
        <taxon>Nitrososphaeria</taxon>
        <taxon>Nitrosopumilales</taxon>
        <taxon>environmental samples</taxon>
    </lineage>
</organism>
<dbReference type="EMBL" id="EU016644">
    <property type="protein sequence ID" value="ABZ09107.1"/>
    <property type="molecule type" value="Genomic_DNA"/>
</dbReference>
<accession>B3T948</accession>
<reference evidence="1" key="1">
    <citation type="journal article" date="2008" name="ISME J.">
        <title>Genomic patterns of recombination, clonal divergence and environment in marine microbial populations.</title>
        <authorList>
            <person name="Konstantinidis K.T."/>
            <person name="Delong E.F."/>
        </authorList>
    </citation>
    <scope>NUCLEOTIDE SEQUENCE</scope>
</reference>
<evidence type="ECO:0000313" key="1">
    <source>
        <dbReference type="EMBL" id="ABZ09107.1"/>
    </source>
</evidence>
<sequence length="107" mass="12841">MSYNLDDIELMISNLPLHGKVQSLDQRFSPQRRHIKANAWHLPFHTRPRKIVNCLIQYFQRNLSDIENKSWINSELPFFVWDVRKFSEDKDVKKLIQIPNIEHLRSG</sequence>